<dbReference type="Proteomes" id="UP000198716">
    <property type="component" value="Unassembled WGS sequence"/>
</dbReference>
<organism evidence="2 3">
    <name type="scientific">Actinopolyspora alba</name>
    <dbReference type="NCBI Taxonomy" id="673379"/>
    <lineage>
        <taxon>Bacteria</taxon>
        <taxon>Bacillati</taxon>
        <taxon>Actinomycetota</taxon>
        <taxon>Actinomycetes</taxon>
        <taxon>Actinopolysporales</taxon>
        <taxon>Actinopolysporaceae</taxon>
        <taxon>Actinopolyspora</taxon>
        <taxon>Actinopolyspora alba group</taxon>
    </lineage>
</organism>
<dbReference type="EMBL" id="FOMZ01000008">
    <property type="protein sequence ID" value="SFE15835.1"/>
    <property type="molecule type" value="Genomic_DNA"/>
</dbReference>
<protein>
    <submittedName>
        <fullName evidence="2">Uncharacterized protein</fullName>
    </submittedName>
</protein>
<gene>
    <name evidence="2" type="ORF">SAMN04487819_108248</name>
</gene>
<name>A0A1I1Y867_9ACTN</name>
<sequence length="46" mass="5583">MSARAKWLVVLGVFLILLALLTWWGWNAWQEFEYDMRHPEQSGWMD</sequence>
<proteinExistence type="predicted"/>
<keyword evidence="1" id="KW-0472">Membrane</keyword>
<keyword evidence="1" id="KW-1133">Transmembrane helix</keyword>
<keyword evidence="1" id="KW-0812">Transmembrane</keyword>
<keyword evidence="3" id="KW-1185">Reference proteome</keyword>
<reference evidence="3" key="1">
    <citation type="submission" date="2016-10" db="EMBL/GenBank/DDBJ databases">
        <authorList>
            <person name="Varghese N."/>
            <person name="Submissions S."/>
        </authorList>
    </citation>
    <scope>NUCLEOTIDE SEQUENCE [LARGE SCALE GENOMIC DNA]</scope>
    <source>
        <strain evidence="3">DSM 45004</strain>
    </source>
</reference>
<feature type="transmembrane region" description="Helical" evidence="1">
    <location>
        <begin position="7"/>
        <end position="26"/>
    </location>
</feature>
<evidence type="ECO:0000256" key="1">
    <source>
        <dbReference type="SAM" id="Phobius"/>
    </source>
</evidence>
<accession>A0A1I1Y867</accession>
<evidence type="ECO:0000313" key="2">
    <source>
        <dbReference type="EMBL" id="SFE15835.1"/>
    </source>
</evidence>
<dbReference type="RefSeq" id="WP_175496826.1">
    <property type="nucleotide sequence ID" value="NZ_FOMZ01000008.1"/>
</dbReference>
<dbReference type="AlphaFoldDB" id="A0A1I1Y867"/>
<evidence type="ECO:0000313" key="3">
    <source>
        <dbReference type="Proteomes" id="UP000198716"/>
    </source>
</evidence>